<proteinExistence type="inferred from homology"/>
<dbReference type="CDD" id="cd16321">
    <property type="entry name" value="MraZ_C"/>
    <property type="match status" value="1"/>
</dbReference>
<accession>A0ABT1WNJ6</accession>
<organism evidence="9 10">
    <name type="scientific">Granulicatella seriolae</name>
    <dbReference type="NCBI Taxonomy" id="2967226"/>
    <lineage>
        <taxon>Bacteria</taxon>
        <taxon>Bacillati</taxon>
        <taxon>Bacillota</taxon>
        <taxon>Bacilli</taxon>
        <taxon>Lactobacillales</taxon>
        <taxon>Carnobacteriaceae</taxon>
        <taxon>Granulicatella</taxon>
    </lineage>
</organism>
<dbReference type="SUPFAM" id="SSF89447">
    <property type="entry name" value="AbrB/MazE/MraZ-like"/>
    <property type="match status" value="1"/>
</dbReference>
<keyword evidence="2 7" id="KW-0963">Cytoplasm</keyword>
<reference evidence="9" key="2">
    <citation type="journal article" date="2023" name="Curr. Microbiol.">
        <title>Granulicatella seriolae sp. nov., a Novel Facultative Anaerobe Isolated from Yellowtail Marine Fish.</title>
        <authorList>
            <person name="Lee M."/>
            <person name="Choi Y.J."/>
            <person name="Farooq A."/>
            <person name="Jeong J.B."/>
            <person name="Jung M.Y."/>
        </authorList>
    </citation>
    <scope>NUCLEOTIDE SEQUENCE</scope>
    <source>
        <strain evidence="9">S8</strain>
    </source>
</reference>
<evidence type="ECO:0000313" key="9">
    <source>
        <dbReference type="EMBL" id="MCQ9210076.1"/>
    </source>
</evidence>
<keyword evidence="5 7" id="KW-0238">DNA-binding</keyword>
<feature type="domain" description="SpoVT-AbrB" evidence="8">
    <location>
        <begin position="76"/>
        <end position="119"/>
    </location>
</feature>
<dbReference type="InterPro" id="IPR020603">
    <property type="entry name" value="MraZ_dom"/>
</dbReference>
<evidence type="ECO:0000256" key="4">
    <source>
        <dbReference type="ARBA" id="ARBA00023015"/>
    </source>
</evidence>
<feature type="domain" description="SpoVT-AbrB" evidence="8">
    <location>
        <begin position="5"/>
        <end position="47"/>
    </location>
</feature>
<comment type="similarity">
    <text evidence="7">Belongs to the MraZ family.</text>
</comment>
<keyword evidence="6 7" id="KW-0804">Transcription</keyword>
<evidence type="ECO:0000256" key="2">
    <source>
        <dbReference type="ARBA" id="ARBA00022490"/>
    </source>
</evidence>
<gene>
    <name evidence="7 9" type="primary">mraZ</name>
    <name evidence="9" type="ORF">NPA36_05880</name>
</gene>
<dbReference type="InterPro" id="IPR003444">
    <property type="entry name" value="MraZ"/>
</dbReference>
<dbReference type="Proteomes" id="UP001059480">
    <property type="component" value="Unassembled WGS sequence"/>
</dbReference>
<keyword evidence="10" id="KW-1185">Reference proteome</keyword>
<dbReference type="HAMAP" id="MF_01008">
    <property type="entry name" value="MraZ"/>
    <property type="match status" value="1"/>
</dbReference>
<evidence type="ECO:0000256" key="1">
    <source>
        <dbReference type="ARBA" id="ARBA00013860"/>
    </source>
</evidence>
<evidence type="ECO:0000256" key="7">
    <source>
        <dbReference type="HAMAP-Rule" id="MF_01008"/>
    </source>
</evidence>
<comment type="caution">
    <text evidence="9">The sequence shown here is derived from an EMBL/GenBank/DDBJ whole genome shotgun (WGS) entry which is preliminary data.</text>
</comment>
<evidence type="ECO:0000256" key="5">
    <source>
        <dbReference type="ARBA" id="ARBA00023125"/>
    </source>
</evidence>
<dbReference type="EMBL" id="JANHNZ010000004">
    <property type="protein sequence ID" value="MCQ9210076.1"/>
    <property type="molecule type" value="Genomic_DNA"/>
</dbReference>
<dbReference type="InterPro" id="IPR035642">
    <property type="entry name" value="MraZ_N"/>
</dbReference>
<reference evidence="9" key="1">
    <citation type="submission" date="2022-07" db="EMBL/GenBank/DDBJ databases">
        <authorList>
            <person name="Jung M.-Y."/>
            <person name="Lee M."/>
        </authorList>
    </citation>
    <scope>NUCLEOTIDE SEQUENCE</scope>
    <source>
        <strain evidence="9">S8</strain>
    </source>
</reference>
<dbReference type="PROSITE" id="PS51740">
    <property type="entry name" value="SPOVT_ABRB"/>
    <property type="match status" value="2"/>
</dbReference>
<name>A0ABT1WNJ6_9LACT</name>
<dbReference type="InterPro" id="IPR035644">
    <property type="entry name" value="MraZ_C"/>
</dbReference>
<evidence type="ECO:0000259" key="8">
    <source>
        <dbReference type="PROSITE" id="PS51740"/>
    </source>
</evidence>
<dbReference type="PANTHER" id="PTHR34701:SF1">
    <property type="entry name" value="TRANSCRIPTIONAL REGULATOR MRAZ"/>
    <property type="match status" value="1"/>
</dbReference>
<evidence type="ECO:0000256" key="3">
    <source>
        <dbReference type="ARBA" id="ARBA00022737"/>
    </source>
</evidence>
<dbReference type="Gene3D" id="3.40.1550.20">
    <property type="entry name" value="Transcriptional regulator MraZ domain"/>
    <property type="match status" value="1"/>
</dbReference>
<dbReference type="InterPro" id="IPR037914">
    <property type="entry name" value="SpoVT-AbrB_sf"/>
</dbReference>
<dbReference type="PANTHER" id="PTHR34701">
    <property type="entry name" value="TRANSCRIPTIONAL REGULATOR MRAZ"/>
    <property type="match status" value="1"/>
</dbReference>
<dbReference type="Pfam" id="PF02381">
    <property type="entry name" value="MraZ"/>
    <property type="match status" value="2"/>
</dbReference>
<keyword evidence="4 7" id="KW-0805">Transcription regulation</keyword>
<comment type="subunit">
    <text evidence="7">Forms oligomers.</text>
</comment>
<evidence type="ECO:0000256" key="6">
    <source>
        <dbReference type="ARBA" id="ARBA00023163"/>
    </source>
</evidence>
<dbReference type="CDD" id="cd16320">
    <property type="entry name" value="MraZ_N"/>
    <property type="match status" value="1"/>
</dbReference>
<protein>
    <recommendedName>
        <fullName evidence="1 7">Transcriptional regulator MraZ</fullName>
    </recommendedName>
</protein>
<keyword evidence="3" id="KW-0677">Repeat</keyword>
<dbReference type="InterPro" id="IPR038619">
    <property type="entry name" value="MraZ_sf"/>
</dbReference>
<sequence>MLIGEYQHTVDAKGRMIVPAKFRDDLGLSFIITRGFDGCLFGYPAEQWAQIQEKLKQLPLSKKESRSFTRFFYSAATEVEIDKQGRVNIPQTLRDFAKLEKNCRVVGISDRIEIWSEARWLEFAESAEENFEELAENMIDFGF</sequence>
<reference evidence="9" key="3">
    <citation type="journal article" date="2023" name="Microbiol. Resour. Announc.">
        <title>Draft Genome Sequence of Granulicatella sp. Strain S8, Isolated from a Marine Fish, Seriola quinqueradiata.</title>
        <authorList>
            <person name="Lee M."/>
            <person name="Farooq A."/>
            <person name="Jeong J.B."/>
            <person name="Jung M.Y."/>
        </authorList>
    </citation>
    <scope>NUCLEOTIDE SEQUENCE</scope>
    <source>
        <strain evidence="9">S8</strain>
    </source>
</reference>
<dbReference type="RefSeq" id="WP_256945190.1">
    <property type="nucleotide sequence ID" value="NZ_JANHNZ010000004.1"/>
</dbReference>
<dbReference type="InterPro" id="IPR007159">
    <property type="entry name" value="SpoVT-AbrB_dom"/>
</dbReference>
<dbReference type="NCBIfam" id="TIGR00242">
    <property type="entry name" value="division/cell wall cluster transcriptional repressor MraZ"/>
    <property type="match status" value="1"/>
</dbReference>
<evidence type="ECO:0000313" key="10">
    <source>
        <dbReference type="Proteomes" id="UP001059480"/>
    </source>
</evidence>
<comment type="subcellular location">
    <subcellularLocation>
        <location evidence="7">Cytoplasm</location>
        <location evidence="7">Nucleoid</location>
    </subcellularLocation>
</comment>